<evidence type="ECO:0000259" key="7">
    <source>
        <dbReference type="Pfam" id="PF02237"/>
    </source>
</evidence>
<evidence type="ECO:0000313" key="10">
    <source>
        <dbReference type="Proteomes" id="UP000777661"/>
    </source>
</evidence>
<keyword evidence="2" id="KW-0547">Nucleotide-binding</keyword>
<dbReference type="InterPro" id="IPR008988">
    <property type="entry name" value="Transcriptional_repressor_C"/>
</dbReference>
<protein>
    <recommendedName>
        <fullName evidence="5">biotin--[biotin carboxyl-carrier protein] ligase</fullName>
        <ecNumber evidence="5">6.3.4.15</ecNumber>
    </recommendedName>
</protein>
<dbReference type="Gene3D" id="3.30.930.10">
    <property type="entry name" value="Bira Bifunctional Protein, Domain 2"/>
    <property type="match status" value="1"/>
</dbReference>
<evidence type="ECO:0000256" key="6">
    <source>
        <dbReference type="ARBA" id="ARBA00047846"/>
    </source>
</evidence>
<dbReference type="Gene3D" id="2.30.30.100">
    <property type="match status" value="1"/>
</dbReference>
<evidence type="ECO:0000256" key="2">
    <source>
        <dbReference type="ARBA" id="ARBA00022741"/>
    </source>
</evidence>
<comment type="caution">
    <text evidence="9">The sequence shown here is derived from an EMBL/GenBank/DDBJ whole genome shotgun (WGS) entry which is preliminary data.</text>
</comment>
<keyword evidence="3" id="KW-0067">ATP-binding</keyword>
<dbReference type="CDD" id="cd16442">
    <property type="entry name" value="BPL"/>
    <property type="match status" value="1"/>
</dbReference>
<evidence type="ECO:0000256" key="5">
    <source>
        <dbReference type="ARBA" id="ARBA00024227"/>
    </source>
</evidence>
<feature type="domain" description="Biotin protein ligase C-terminal" evidence="7">
    <location>
        <begin position="220"/>
        <end position="265"/>
    </location>
</feature>
<comment type="catalytic activity">
    <reaction evidence="6">
        <text>biotin + L-lysyl-[protein] + ATP = N(6)-biotinyl-L-lysyl-[protein] + AMP + diphosphate + H(+)</text>
        <dbReference type="Rhea" id="RHEA:11756"/>
        <dbReference type="Rhea" id="RHEA-COMP:9752"/>
        <dbReference type="Rhea" id="RHEA-COMP:10505"/>
        <dbReference type="ChEBI" id="CHEBI:15378"/>
        <dbReference type="ChEBI" id="CHEBI:29969"/>
        <dbReference type="ChEBI" id="CHEBI:30616"/>
        <dbReference type="ChEBI" id="CHEBI:33019"/>
        <dbReference type="ChEBI" id="CHEBI:57586"/>
        <dbReference type="ChEBI" id="CHEBI:83144"/>
        <dbReference type="ChEBI" id="CHEBI:456215"/>
        <dbReference type="EC" id="6.3.4.15"/>
    </reaction>
</comment>
<dbReference type="SUPFAM" id="SSF55681">
    <property type="entry name" value="Class II aaRS and biotin synthetases"/>
    <property type="match status" value="1"/>
</dbReference>
<keyword evidence="10" id="KW-1185">Reference proteome</keyword>
<reference evidence="9 10" key="1">
    <citation type="submission" date="2021-06" db="EMBL/GenBank/DDBJ databases">
        <title>Nitratireductor porphyridii sp. nov., isolated from a small marine red alga, Porphyridium purpureum in South Korea.</title>
        <authorList>
            <person name="Kim K.H."/>
            <person name="Kristyanto S."/>
            <person name="Jeon C.O."/>
        </authorList>
    </citation>
    <scope>NUCLEOTIDE SEQUENCE [LARGE SCALE GENOMIC DNA]</scope>
    <source>
        <strain evidence="9 10">R6</strain>
    </source>
</reference>
<sequence length="274" mass="28348">MAFRLAPSAESAGFRLEAHESVGSTNALALDHARAGDPGNLWVVASRQESGRGRRGREWATPPGNLAATLLNVGHFEPATAATLGFVAGLALSDALLAVVPGKHIAVAADGGDMPGGRFALKWPNDVLADGAKLSGILLESAILPDGRFAIAVGIGVNVVSHPDNTPYPATSLKALGFGGDAGDLFLALSDAWVDNSRLWNGGRGLDAIRSRWLKRAAGLGTQVSIRVDGRVARGTFETIDEACRFVIREADGSLLRIAAGDVHFGAVASAQAD</sequence>
<dbReference type="EC" id="6.3.4.15" evidence="5"/>
<dbReference type="InterPro" id="IPR004408">
    <property type="entry name" value="Biotin_CoA_COase_ligase"/>
</dbReference>
<dbReference type="InterPro" id="IPR003142">
    <property type="entry name" value="BPL_C"/>
</dbReference>
<evidence type="ECO:0000256" key="4">
    <source>
        <dbReference type="ARBA" id="ARBA00023267"/>
    </source>
</evidence>
<keyword evidence="4" id="KW-0092">Biotin</keyword>
<dbReference type="InterPro" id="IPR004143">
    <property type="entry name" value="BPL_LPL_catalytic"/>
</dbReference>
<dbReference type="SUPFAM" id="SSF50037">
    <property type="entry name" value="C-terminal domain of transcriptional repressors"/>
    <property type="match status" value="1"/>
</dbReference>
<dbReference type="EMBL" id="JAHSQO010000001">
    <property type="protein sequence ID" value="MBY8915012.1"/>
    <property type="molecule type" value="Genomic_DNA"/>
</dbReference>
<name>A0ABS7R248_9HYPH</name>
<organism evidence="9 10">
    <name type="scientific">Nitratireductor rhodophyticola</name>
    <dbReference type="NCBI Taxonomy" id="2854036"/>
    <lineage>
        <taxon>Bacteria</taxon>
        <taxon>Pseudomonadati</taxon>
        <taxon>Pseudomonadota</taxon>
        <taxon>Alphaproteobacteria</taxon>
        <taxon>Hyphomicrobiales</taxon>
        <taxon>Phyllobacteriaceae</taxon>
        <taxon>Nitratireductor</taxon>
    </lineage>
</organism>
<accession>A0ABS7R248</accession>
<keyword evidence="1 9" id="KW-0436">Ligase</keyword>
<evidence type="ECO:0000313" key="9">
    <source>
        <dbReference type="EMBL" id="MBY8915012.1"/>
    </source>
</evidence>
<dbReference type="NCBIfam" id="TIGR00121">
    <property type="entry name" value="birA_ligase"/>
    <property type="match status" value="1"/>
</dbReference>
<dbReference type="Proteomes" id="UP000777661">
    <property type="component" value="Unassembled WGS sequence"/>
</dbReference>
<proteinExistence type="predicted"/>
<dbReference type="Pfam" id="PF03099">
    <property type="entry name" value="BPL_LplA_LipB"/>
    <property type="match status" value="1"/>
</dbReference>
<dbReference type="PANTHER" id="PTHR12835:SF5">
    <property type="entry name" value="BIOTIN--PROTEIN LIGASE"/>
    <property type="match status" value="1"/>
</dbReference>
<feature type="domain" description="BPL/LPL catalytic" evidence="8">
    <location>
        <begin position="24"/>
        <end position="158"/>
    </location>
</feature>
<dbReference type="PANTHER" id="PTHR12835">
    <property type="entry name" value="BIOTIN PROTEIN LIGASE"/>
    <property type="match status" value="1"/>
</dbReference>
<evidence type="ECO:0000256" key="1">
    <source>
        <dbReference type="ARBA" id="ARBA00022598"/>
    </source>
</evidence>
<dbReference type="Pfam" id="PF02237">
    <property type="entry name" value="BPL_C"/>
    <property type="match status" value="1"/>
</dbReference>
<gene>
    <name evidence="9" type="ORF">KVG22_00305</name>
</gene>
<dbReference type="GO" id="GO:0004077">
    <property type="term" value="F:biotin--[biotin carboxyl-carrier protein] ligase activity"/>
    <property type="evidence" value="ECO:0007669"/>
    <property type="project" value="UniProtKB-EC"/>
</dbReference>
<evidence type="ECO:0000256" key="3">
    <source>
        <dbReference type="ARBA" id="ARBA00022840"/>
    </source>
</evidence>
<dbReference type="InterPro" id="IPR045864">
    <property type="entry name" value="aa-tRNA-synth_II/BPL/LPL"/>
</dbReference>
<evidence type="ECO:0000259" key="8">
    <source>
        <dbReference type="Pfam" id="PF03099"/>
    </source>
</evidence>
<dbReference type="RefSeq" id="WP_223004254.1">
    <property type="nucleotide sequence ID" value="NZ_JAHSQO010000001.1"/>
</dbReference>